<evidence type="ECO:0000259" key="1">
    <source>
        <dbReference type="PROSITE" id="PS50011"/>
    </source>
</evidence>
<dbReference type="PANTHER" id="PTHR24345:SF93">
    <property type="entry name" value="SERINE_THREONINE-PROTEIN KINASE PLK1"/>
    <property type="match status" value="1"/>
</dbReference>
<feature type="domain" description="Protein kinase" evidence="1">
    <location>
        <begin position="1"/>
        <end position="259"/>
    </location>
</feature>
<dbReference type="Gene3D" id="1.10.510.10">
    <property type="entry name" value="Transferase(Phosphotransferase) domain 1"/>
    <property type="match status" value="1"/>
</dbReference>
<gene>
    <name evidence="2" type="ORF">C8A01DRAFT_21306</name>
</gene>
<sequence length="259" mass="29143">MSQFPSNDLPANQPWPPVPPDLDAARIEYEMPEVSFTVNSQIYRIKGHPSQVYKAGAQLREYHLQKAAGDCAMAVRGKVLSMAGGTLSFCGFLMDLAAPVPNTLPPPQRRDIMHQMIRAVQRLHARRIIHGDMKLNNMLVDGQGRLRLCDFAEGRYVDEDEDEWEGISTWHYESPNRLRRGEMVGRDPAPPTLEDDLYGLGLSIWQLYTGKVPHEDLILDDIGLKERQRAGKTVNVSEVHDLEARGIIIGLLRRGGARI</sequence>
<dbReference type="GO" id="GO:0004674">
    <property type="term" value="F:protein serine/threonine kinase activity"/>
    <property type="evidence" value="ECO:0007669"/>
    <property type="project" value="TreeGrafter"/>
</dbReference>
<keyword evidence="2" id="KW-0808">Transferase</keyword>
<dbReference type="GO" id="GO:0005737">
    <property type="term" value="C:cytoplasm"/>
    <property type="evidence" value="ECO:0007669"/>
    <property type="project" value="TreeGrafter"/>
</dbReference>
<dbReference type="GO" id="GO:0000922">
    <property type="term" value="C:spindle pole"/>
    <property type="evidence" value="ECO:0007669"/>
    <property type="project" value="TreeGrafter"/>
</dbReference>
<dbReference type="SMART" id="SM00220">
    <property type="entry name" value="S_TKc"/>
    <property type="match status" value="1"/>
</dbReference>
<accession>A0AAN6SL87</accession>
<dbReference type="Pfam" id="PF00069">
    <property type="entry name" value="Pkinase"/>
    <property type="match status" value="1"/>
</dbReference>
<dbReference type="GO" id="GO:0005524">
    <property type="term" value="F:ATP binding"/>
    <property type="evidence" value="ECO:0007669"/>
    <property type="project" value="InterPro"/>
</dbReference>
<dbReference type="PROSITE" id="PS00108">
    <property type="entry name" value="PROTEIN_KINASE_ST"/>
    <property type="match status" value="1"/>
</dbReference>
<dbReference type="Proteomes" id="UP001303115">
    <property type="component" value="Unassembled WGS sequence"/>
</dbReference>
<keyword evidence="2" id="KW-0418">Kinase</keyword>
<dbReference type="EMBL" id="MU854796">
    <property type="protein sequence ID" value="KAK4031468.1"/>
    <property type="molecule type" value="Genomic_DNA"/>
</dbReference>
<proteinExistence type="predicted"/>
<dbReference type="PROSITE" id="PS50011">
    <property type="entry name" value="PROTEIN_KINASE_DOM"/>
    <property type="match status" value="1"/>
</dbReference>
<dbReference type="AlphaFoldDB" id="A0AAN6SL87"/>
<dbReference type="InterPro" id="IPR000719">
    <property type="entry name" value="Prot_kinase_dom"/>
</dbReference>
<dbReference type="GO" id="GO:0000776">
    <property type="term" value="C:kinetochore"/>
    <property type="evidence" value="ECO:0007669"/>
    <property type="project" value="TreeGrafter"/>
</dbReference>
<keyword evidence="3" id="KW-1185">Reference proteome</keyword>
<reference evidence="3" key="1">
    <citation type="journal article" date="2023" name="Mol. Phylogenet. Evol.">
        <title>Genome-scale phylogeny and comparative genomics of the fungal order Sordariales.</title>
        <authorList>
            <person name="Hensen N."/>
            <person name="Bonometti L."/>
            <person name="Westerberg I."/>
            <person name="Brannstrom I.O."/>
            <person name="Guillou S."/>
            <person name="Cros-Aarteil S."/>
            <person name="Calhoun S."/>
            <person name="Haridas S."/>
            <person name="Kuo A."/>
            <person name="Mondo S."/>
            <person name="Pangilinan J."/>
            <person name="Riley R."/>
            <person name="LaButti K."/>
            <person name="Andreopoulos B."/>
            <person name="Lipzen A."/>
            <person name="Chen C."/>
            <person name="Yan M."/>
            <person name="Daum C."/>
            <person name="Ng V."/>
            <person name="Clum A."/>
            <person name="Steindorff A."/>
            <person name="Ohm R.A."/>
            <person name="Martin F."/>
            <person name="Silar P."/>
            <person name="Natvig D.O."/>
            <person name="Lalanne C."/>
            <person name="Gautier V."/>
            <person name="Ament-Velasquez S.L."/>
            <person name="Kruys A."/>
            <person name="Hutchinson M.I."/>
            <person name="Powell A.J."/>
            <person name="Barry K."/>
            <person name="Miller A.N."/>
            <person name="Grigoriev I.V."/>
            <person name="Debuchy R."/>
            <person name="Gladieux P."/>
            <person name="Hiltunen Thoren M."/>
            <person name="Johannesson H."/>
        </authorList>
    </citation>
    <scope>NUCLEOTIDE SEQUENCE [LARGE SCALE GENOMIC DNA]</scope>
    <source>
        <strain evidence="3">CBS 284.82</strain>
    </source>
</reference>
<name>A0AAN6SL87_9PEZI</name>
<dbReference type="GO" id="GO:0005634">
    <property type="term" value="C:nucleus"/>
    <property type="evidence" value="ECO:0007669"/>
    <property type="project" value="TreeGrafter"/>
</dbReference>
<evidence type="ECO:0000313" key="3">
    <source>
        <dbReference type="Proteomes" id="UP001303115"/>
    </source>
</evidence>
<dbReference type="GO" id="GO:0007052">
    <property type="term" value="P:mitotic spindle organization"/>
    <property type="evidence" value="ECO:0007669"/>
    <property type="project" value="TreeGrafter"/>
</dbReference>
<protein>
    <submittedName>
        <fullName evidence="2">Kinase-like domain-containing protein</fullName>
    </submittedName>
</protein>
<dbReference type="SUPFAM" id="SSF56112">
    <property type="entry name" value="Protein kinase-like (PK-like)"/>
    <property type="match status" value="1"/>
</dbReference>
<dbReference type="PANTHER" id="PTHR24345">
    <property type="entry name" value="SERINE/THREONINE-PROTEIN KINASE PLK"/>
    <property type="match status" value="1"/>
</dbReference>
<dbReference type="InterPro" id="IPR011009">
    <property type="entry name" value="Kinase-like_dom_sf"/>
</dbReference>
<comment type="caution">
    <text evidence="2">The sequence shown here is derived from an EMBL/GenBank/DDBJ whole genome shotgun (WGS) entry which is preliminary data.</text>
</comment>
<dbReference type="InterPro" id="IPR008271">
    <property type="entry name" value="Ser/Thr_kinase_AS"/>
</dbReference>
<evidence type="ECO:0000313" key="2">
    <source>
        <dbReference type="EMBL" id="KAK4031468.1"/>
    </source>
</evidence>
<organism evidence="2 3">
    <name type="scientific">Parachaetomium inaequale</name>
    <dbReference type="NCBI Taxonomy" id="2588326"/>
    <lineage>
        <taxon>Eukaryota</taxon>
        <taxon>Fungi</taxon>
        <taxon>Dikarya</taxon>
        <taxon>Ascomycota</taxon>
        <taxon>Pezizomycotina</taxon>
        <taxon>Sordariomycetes</taxon>
        <taxon>Sordariomycetidae</taxon>
        <taxon>Sordariales</taxon>
        <taxon>Chaetomiaceae</taxon>
        <taxon>Parachaetomium</taxon>
    </lineage>
</organism>